<dbReference type="AlphaFoldDB" id="A0A6B0U217"/>
<proteinExistence type="predicted"/>
<feature type="transmembrane region" description="Helical" evidence="1">
    <location>
        <begin position="33"/>
        <end position="54"/>
    </location>
</feature>
<dbReference type="EMBL" id="GIFC01000333">
    <property type="protein sequence ID" value="MXU82416.1"/>
    <property type="molecule type" value="Transcribed_RNA"/>
</dbReference>
<accession>A0A6B0U217</accession>
<keyword evidence="1" id="KW-0812">Transmembrane</keyword>
<keyword evidence="1" id="KW-0472">Membrane</keyword>
<keyword evidence="1" id="KW-1133">Transmembrane helix</keyword>
<organism evidence="2">
    <name type="scientific">Ixodes ricinus</name>
    <name type="common">Common tick</name>
    <name type="synonym">Acarus ricinus</name>
    <dbReference type="NCBI Taxonomy" id="34613"/>
    <lineage>
        <taxon>Eukaryota</taxon>
        <taxon>Metazoa</taxon>
        <taxon>Ecdysozoa</taxon>
        <taxon>Arthropoda</taxon>
        <taxon>Chelicerata</taxon>
        <taxon>Arachnida</taxon>
        <taxon>Acari</taxon>
        <taxon>Parasitiformes</taxon>
        <taxon>Ixodida</taxon>
        <taxon>Ixodoidea</taxon>
        <taxon>Ixodidae</taxon>
        <taxon>Ixodinae</taxon>
        <taxon>Ixodes</taxon>
    </lineage>
</organism>
<name>A0A6B0U217_IXORI</name>
<sequence>MSLIYCSASFFLSFLLVVYNVFSIFCFLPTPIVIFFFAILLILYFVFCCFSFSVKIHPFMAPSFPLHI</sequence>
<evidence type="ECO:0000256" key="1">
    <source>
        <dbReference type="SAM" id="Phobius"/>
    </source>
</evidence>
<reference evidence="2" key="1">
    <citation type="submission" date="2019-12" db="EMBL/GenBank/DDBJ databases">
        <title>An insight into the sialome of adult female Ixodes ricinus ticks feeding for 6 days.</title>
        <authorList>
            <person name="Perner J."/>
            <person name="Ribeiro J.M.C."/>
        </authorList>
    </citation>
    <scope>NUCLEOTIDE SEQUENCE</scope>
    <source>
        <strain evidence="2">Semi-engorged</strain>
        <tissue evidence="2">Salivary glands</tissue>
    </source>
</reference>
<protein>
    <submittedName>
        <fullName evidence="2">Uncharacterized protein</fullName>
    </submittedName>
</protein>
<evidence type="ECO:0000313" key="2">
    <source>
        <dbReference type="EMBL" id="MXU82416.1"/>
    </source>
</evidence>